<keyword evidence="8" id="KW-0032">Aminotransferase</keyword>
<dbReference type="GO" id="GO:0007059">
    <property type="term" value="P:chromosome segregation"/>
    <property type="evidence" value="ECO:0007669"/>
    <property type="project" value="UniProtKB-KW"/>
</dbReference>
<keyword evidence="8" id="KW-0808">Transferase</keyword>
<dbReference type="EC" id="2.6.1.9" evidence="8"/>
<dbReference type="Pfam" id="PF10345">
    <property type="entry name" value="Cohesin_load"/>
    <property type="match status" value="1"/>
</dbReference>
<dbReference type="GO" id="GO:0005634">
    <property type="term" value="C:nucleus"/>
    <property type="evidence" value="ECO:0007669"/>
    <property type="project" value="UniProtKB-SubCell"/>
</dbReference>
<evidence type="ECO:0000313" key="8">
    <source>
        <dbReference type="EMBL" id="KAJ1979297.1"/>
    </source>
</evidence>
<dbReference type="EMBL" id="JANBQB010000226">
    <property type="protein sequence ID" value="KAJ1979297.1"/>
    <property type="molecule type" value="Genomic_DNA"/>
</dbReference>
<dbReference type="AlphaFoldDB" id="A0A9W8B361"/>
<keyword evidence="9" id="KW-1185">Reference proteome</keyword>
<keyword evidence="7" id="KW-0131">Cell cycle</keyword>
<dbReference type="GO" id="GO:0051301">
    <property type="term" value="P:cell division"/>
    <property type="evidence" value="ECO:0007669"/>
    <property type="project" value="UniProtKB-KW"/>
</dbReference>
<evidence type="ECO:0000256" key="3">
    <source>
        <dbReference type="ARBA" id="ARBA00022618"/>
    </source>
</evidence>
<dbReference type="Proteomes" id="UP001151582">
    <property type="component" value="Unassembled WGS sequence"/>
</dbReference>
<keyword evidence="6" id="KW-0539">Nucleus</keyword>
<evidence type="ECO:0000313" key="9">
    <source>
        <dbReference type="Proteomes" id="UP001151582"/>
    </source>
</evidence>
<dbReference type="GO" id="GO:0007064">
    <property type="term" value="P:mitotic sister chromatid cohesion"/>
    <property type="evidence" value="ECO:0007669"/>
    <property type="project" value="InterPro"/>
</dbReference>
<keyword evidence="5" id="KW-0159">Chromosome partition</keyword>
<evidence type="ECO:0000256" key="2">
    <source>
        <dbReference type="ARBA" id="ARBA00008585"/>
    </source>
</evidence>
<keyword evidence="3" id="KW-0132">Cell division</keyword>
<protein>
    <submittedName>
        <fullName evidence="8">Mau2 chromatid cohesion factor</fullName>
        <ecNumber evidence="8">2.6.1.9</ecNumber>
    </submittedName>
</protein>
<comment type="similarity">
    <text evidence="2">Belongs to the SCC4/mau-2 family.</text>
</comment>
<organism evidence="8 9">
    <name type="scientific">Dimargaris verticillata</name>
    <dbReference type="NCBI Taxonomy" id="2761393"/>
    <lineage>
        <taxon>Eukaryota</taxon>
        <taxon>Fungi</taxon>
        <taxon>Fungi incertae sedis</taxon>
        <taxon>Zoopagomycota</taxon>
        <taxon>Kickxellomycotina</taxon>
        <taxon>Dimargaritomycetes</taxon>
        <taxon>Dimargaritales</taxon>
        <taxon>Dimargaritaceae</taxon>
        <taxon>Dimargaris</taxon>
    </lineage>
</organism>
<evidence type="ECO:0000256" key="7">
    <source>
        <dbReference type="ARBA" id="ARBA00023306"/>
    </source>
</evidence>
<dbReference type="InterPro" id="IPR019440">
    <property type="entry name" value="MAU2"/>
</dbReference>
<keyword evidence="4" id="KW-0498">Mitosis</keyword>
<dbReference type="PANTHER" id="PTHR21394">
    <property type="entry name" value="MAU2 CHROMATID COHESION FACTOR HOMOLOG"/>
    <property type="match status" value="1"/>
</dbReference>
<comment type="subcellular location">
    <subcellularLocation>
        <location evidence="1">Nucleus</location>
    </subcellularLocation>
</comment>
<accession>A0A9W8B361</accession>
<evidence type="ECO:0000256" key="4">
    <source>
        <dbReference type="ARBA" id="ARBA00022776"/>
    </source>
</evidence>
<name>A0A9W8B361_9FUNG</name>
<evidence type="ECO:0000256" key="6">
    <source>
        <dbReference type="ARBA" id="ARBA00023242"/>
    </source>
</evidence>
<comment type="caution">
    <text evidence="8">The sequence shown here is derived from an EMBL/GenBank/DDBJ whole genome shotgun (WGS) entry which is preliminary data.</text>
</comment>
<proteinExistence type="inferred from homology"/>
<reference evidence="8" key="1">
    <citation type="submission" date="2022-07" db="EMBL/GenBank/DDBJ databases">
        <title>Phylogenomic reconstructions and comparative analyses of Kickxellomycotina fungi.</title>
        <authorList>
            <person name="Reynolds N.K."/>
            <person name="Stajich J.E."/>
            <person name="Barry K."/>
            <person name="Grigoriev I.V."/>
            <person name="Crous P."/>
            <person name="Smith M.E."/>
        </authorList>
    </citation>
    <scope>NUCLEOTIDE SEQUENCE</scope>
    <source>
        <strain evidence="8">RSA 567</strain>
    </source>
</reference>
<dbReference type="OrthoDB" id="5565328at2759"/>
<gene>
    <name evidence="8" type="primary">MAU2</name>
    <name evidence="8" type="ORF">H4R34_002878</name>
</gene>
<evidence type="ECO:0000256" key="5">
    <source>
        <dbReference type="ARBA" id="ARBA00022829"/>
    </source>
</evidence>
<sequence length="564" mass="62342">MCSPHAAEAPYEQLWVLCKYYLACARDVGVVQHKVAPGSLRHQSSDYIAAAIAVALALLEPPPTGQPSSSLPPYLELRVRCLLADMFLKHGANPTDAEAHIQKALLLAAQVDPSGTYKFRAMHLQAAFLEKMGNLAAAEKLQTATIKEAFDTRLVSHGYYFIDQMIEFLIRHNNFRMAFNIIMYGIKVSEQLGNTAMRIYYLVLLTHHALLFQTTAKTTKLLMDMKAFFTENKPVGNPSITASDLASPFRAHYFLLTTLNHLKAGHTKQALDSLPAVQSVLEQWTPSSDDEAQGHFVIPLNPSTLPGAGSSTISISSGGPLSANPSTNISQSPFVHTVGATRAPVRQSADLAHTSHVAVKWLGKTQLYAIVYLLSALCYQPDAVNAKCKAFLAEGLKCVQAGMDTTGGADSVDATLRTQQWLGRIRIHLLLHTADFGLMRGELDAAERAILETIQWCEWLGTWDRFKVAVCLRWGMLCQQTGKLTEALEYFEVCFQDAKTTELKTLVQLHKVLVYLGQEHFDQPQVRDLMDAIRNDCETTLPSGYRAAFKILESVMATEFIKAK</sequence>
<dbReference type="GO" id="GO:0004400">
    <property type="term" value="F:histidinol-phosphate transaminase activity"/>
    <property type="evidence" value="ECO:0007669"/>
    <property type="project" value="UniProtKB-EC"/>
</dbReference>
<evidence type="ECO:0000256" key="1">
    <source>
        <dbReference type="ARBA" id="ARBA00004123"/>
    </source>
</evidence>